<dbReference type="Proteomes" id="UP000046395">
    <property type="component" value="Unassembled WGS sequence"/>
</dbReference>
<proteinExistence type="predicted"/>
<dbReference type="Gene3D" id="3.90.1200.10">
    <property type="match status" value="1"/>
</dbReference>
<dbReference type="WBParaSite" id="TMUE_3000012957.1">
    <property type="protein sequence ID" value="TMUE_3000012957.1"/>
    <property type="gene ID" value="WBGene00301762"/>
</dbReference>
<organism evidence="2 3">
    <name type="scientific">Trichuris muris</name>
    <name type="common">Mouse whipworm</name>
    <dbReference type="NCBI Taxonomy" id="70415"/>
    <lineage>
        <taxon>Eukaryota</taxon>
        <taxon>Metazoa</taxon>
        <taxon>Ecdysozoa</taxon>
        <taxon>Nematoda</taxon>
        <taxon>Enoplea</taxon>
        <taxon>Dorylaimia</taxon>
        <taxon>Trichinellida</taxon>
        <taxon>Trichuridae</taxon>
        <taxon>Trichuris</taxon>
    </lineage>
</organism>
<accession>A0A5S6R1B6</accession>
<feature type="domain" description="CHK kinase-like" evidence="1">
    <location>
        <begin position="130"/>
        <end position="316"/>
    </location>
</feature>
<dbReference type="PANTHER" id="PTHR23020">
    <property type="entry name" value="UNCHARACTERIZED NUCLEAR HORMONE RECEPTOR-RELATED"/>
    <property type="match status" value="1"/>
</dbReference>
<dbReference type="Pfam" id="PF07914">
    <property type="entry name" value="DUF1679"/>
    <property type="match status" value="1"/>
</dbReference>
<reference evidence="3" key="1">
    <citation type="submission" date="2019-12" db="UniProtKB">
        <authorList>
            <consortium name="WormBaseParasite"/>
        </authorList>
    </citation>
    <scope>IDENTIFICATION</scope>
</reference>
<sequence>MANNLLGNYPHLKETLQTSINQIHHIDCSLEEIELEEVEQCSLTANTTLRVKLIWSAESDDELLPRRVMLQVPNTDEQSSTEHGDAMQSNIKKYNIEVEFYALFKVHSETEVPLPCCYAAEKQADRPGLLVLEDLTDQGVFIEDISTGMTIGQLFSVTAALANFHSWFLRNRSDWQSKLNIAHEDVLQLRDTMEAGLKQMKSEYPDRCAEVKFDLIMEKFTAENIAEWSDRICKSIPIVLTRKELWTNSVLFRKRSDGTPGDDLVAIVNWQTIGKGTLLEDICYLLSWCATADTRRKYERILMVYYRKKLEQGVDGSVQLPDNDSFWKAYKETFWLRGLMLLGMIPTLLSNPASNEGASNEEKKVVMLERAIACYNDSLAFLNEDD</sequence>
<evidence type="ECO:0000313" key="2">
    <source>
        <dbReference type="Proteomes" id="UP000046395"/>
    </source>
</evidence>
<dbReference type="InterPro" id="IPR015897">
    <property type="entry name" value="CHK_kinase-like"/>
</dbReference>
<dbReference type="SUPFAM" id="SSF56112">
    <property type="entry name" value="Protein kinase-like (PK-like)"/>
    <property type="match status" value="1"/>
</dbReference>
<keyword evidence="2" id="KW-1185">Reference proteome</keyword>
<dbReference type="AlphaFoldDB" id="A0A5S6R1B6"/>
<evidence type="ECO:0000313" key="3">
    <source>
        <dbReference type="WBParaSite" id="TMUE_3000012957.1"/>
    </source>
</evidence>
<dbReference type="STRING" id="70415.A0A5S6R1B6"/>
<name>A0A5S6R1B6_TRIMR</name>
<dbReference type="PANTHER" id="PTHR23020:SF41">
    <property type="entry name" value="AMINOGLYCOSIDE PHOSPHOTRANSFERASE DOMAIN-CONTAINING PROTEIN"/>
    <property type="match status" value="1"/>
</dbReference>
<protein>
    <submittedName>
        <fullName evidence="3">CHK domain-containing protein</fullName>
    </submittedName>
</protein>
<dbReference type="SMART" id="SM00587">
    <property type="entry name" value="CHK"/>
    <property type="match status" value="1"/>
</dbReference>
<dbReference type="InterPro" id="IPR011009">
    <property type="entry name" value="Kinase-like_dom_sf"/>
</dbReference>
<dbReference type="InterPro" id="IPR052961">
    <property type="entry name" value="Oxido-Kinase-like_Enzymes"/>
</dbReference>
<dbReference type="InterPro" id="IPR012877">
    <property type="entry name" value="Dhs-27"/>
</dbReference>
<evidence type="ECO:0000259" key="1">
    <source>
        <dbReference type="SMART" id="SM00587"/>
    </source>
</evidence>